<dbReference type="PROSITE" id="PS51186">
    <property type="entry name" value="GNAT"/>
    <property type="match status" value="1"/>
</dbReference>
<keyword evidence="3" id="KW-1185">Reference proteome</keyword>
<sequence length="250" mass="26685">MNTELLGRLARAEAAAHARYGRTGETAHFGPLIAVHAGPELPINAAWHDGTRPPTAQELEAFGVFCAHHSQPQTVHLLSAFMPQGWTVLSERGYALDYVLHVYVHDLKRRPAAPPGDLREEEPAGWAAVAARGFGPGTEAIMDAVARAPGTRRFMAWLDGEPAAVAAMSMGEGVAAFHGTATLPPFRRRGVQTALLAHRLHVAAQAGADLASVFVTPGSGSERNVERAGFRLVGARLTVTRHPEALTRHA</sequence>
<comment type="caution">
    <text evidence="2">The sequence shown here is derived from an EMBL/GenBank/DDBJ whole genome shotgun (WGS) entry which is preliminary data.</text>
</comment>
<dbReference type="SUPFAM" id="SSF55729">
    <property type="entry name" value="Acyl-CoA N-acyltransferases (Nat)"/>
    <property type="match status" value="1"/>
</dbReference>
<accession>A0ABQ2GVP5</accession>
<name>A0ABQ2GVP5_9DEIO</name>
<dbReference type="Gene3D" id="3.40.630.30">
    <property type="match status" value="1"/>
</dbReference>
<dbReference type="Proteomes" id="UP000661918">
    <property type="component" value="Unassembled WGS sequence"/>
</dbReference>
<reference evidence="3" key="1">
    <citation type="journal article" date="2019" name="Int. J. Syst. Evol. Microbiol.">
        <title>The Global Catalogue of Microorganisms (GCM) 10K type strain sequencing project: providing services to taxonomists for standard genome sequencing and annotation.</title>
        <authorList>
            <consortium name="The Broad Institute Genomics Platform"/>
            <consortium name="The Broad Institute Genome Sequencing Center for Infectious Disease"/>
            <person name="Wu L."/>
            <person name="Ma J."/>
        </authorList>
    </citation>
    <scope>NUCLEOTIDE SEQUENCE [LARGE SCALE GENOMIC DNA]</scope>
    <source>
        <strain evidence="3">JCM 15443</strain>
    </source>
</reference>
<dbReference type="InterPro" id="IPR000182">
    <property type="entry name" value="GNAT_dom"/>
</dbReference>
<feature type="domain" description="N-acetyltransferase" evidence="1">
    <location>
        <begin position="107"/>
        <end position="249"/>
    </location>
</feature>
<evidence type="ECO:0000259" key="1">
    <source>
        <dbReference type="PROSITE" id="PS51186"/>
    </source>
</evidence>
<organism evidence="2 3">
    <name type="scientific">Deinococcus aerophilus</name>
    <dbReference type="NCBI Taxonomy" id="522488"/>
    <lineage>
        <taxon>Bacteria</taxon>
        <taxon>Thermotogati</taxon>
        <taxon>Deinococcota</taxon>
        <taxon>Deinococci</taxon>
        <taxon>Deinococcales</taxon>
        <taxon>Deinococcaceae</taxon>
        <taxon>Deinococcus</taxon>
    </lineage>
</organism>
<gene>
    <name evidence="2" type="ORF">GCM10010841_25440</name>
</gene>
<dbReference type="InterPro" id="IPR016181">
    <property type="entry name" value="Acyl_CoA_acyltransferase"/>
</dbReference>
<evidence type="ECO:0000313" key="3">
    <source>
        <dbReference type="Proteomes" id="UP000661918"/>
    </source>
</evidence>
<dbReference type="RefSeq" id="WP_188904743.1">
    <property type="nucleotide sequence ID" value="NZ_BMOM01000023.1"/>
</dbReference>
<dbReference type="CDD" id="cd04301">
    <property type="entry name" value="NAT_SF"/>
    <property type="match status" value="1"/>
</dbReference>
<proteinExistence type="predicted"/>
<dbReference type="EMBL" id="BMOM01000023">
    <property type="protein sequence ID" value="GGM15937.1"/>
    <property type="molecule type" value="Genomic_DNA"/>
</dbReference>
<protein>
    <submittedName>
        <fullName evidence="2">Hypothetical acetyltransferase, GNAT family protein</fullName>
    </submittedName>
</protein>
<evidence type="ECO:0000313" key="2">
    <source>
        <dbReference type="EMBL" id="GGM15937.1"/>
    </source>
</evidence>
<dbReference type="Pfam" id="PF00583">
    <property type="entry name" value="Acetyltransf_1"/>
    <property type="match status" value="1"/>
</dbReference>